<dbReference type="Proteomes" id="UP000325313">
    <property type="component" value="Unassembled WGS sequence"/>
</dbReference>
<dbReference type="Pfam" id="PF12776">
    <property type="entry name" value="Myb_DNA-bind_3"/>
    <property type="match status" value="1"/>
</dbReference>
<sequence length="224" mass="24166">MPPKSNSSWTLRAPRITVDQDGTVHTTGPTVRPSARMVPHPTALSTPLITPSQVSSHTIVGTGATVGEQSIGLSLATQSTGLTQAASLTQTSDLRTTQETCDSEIPESQMSFKQKKITCRWTDEDDLALVRCLLDEKAAHPSAANGFKSVSWAQAVIALDGSELANGSKAKDVGTCKSRWQAIKKMYLSFRTVRNMSGAGWDVNDGNPPFGCMGRALFEHQFNW</sequence>
<feature type="domain" description="Myb/SANT-like" evidence="1">
    <location>
        <begin position="120"/>
        <end position="204"/>
    </location>
</feature>
<accession>A0A5B0R9N7</accession>
<evidence type="ECO:0000259" key="1">
    <source>
        <dbReference type="Pfam" id="PF12776"/>
    </source>
</evidence>
<proteinExistence type="predicted"/>
<dbReference type="AlphaFoldDB" id="A0A5B0R9N7"/>
<dbReference type="InterPro" id="IPR024752">
    <property type="entry name" value="Myb/SANT-like_dom"/>
</dbReference>
<name>A0A5B0R9N7_PUCGR</name>
<organism evidence="2 3">
    <name type="scientific">Puccinia graminis f. sp. tritici</name>
    <dbReference type="NCBI Taxonomy" id="56615"/>
    <lineage>
        <taxon>Eukaryota</taxon>
        <taxon>Fungi</taxon>
        <taxon>Dikarya</taxon>
        <taxon>Basidiomycota</taxon>
        <taxon>Pucciniomycotina</taxon>
        <taxon>Pucciniomycetes</taxon>
        <taxon>Pucciniales</taxon>
        <taxon>Pucciniaceae</taxon>
        <taxon>Puccinia</taxon>
    </lineage>
</organism>
<comment type="caution">
    <text evidence="2">The sequence shown here is derived from an EMBL/GenBank/DDBJ whole genome shotgun (WGS) entry which is preliminary data.</text>
</comment>
<dbReference type="EMBL" id="VDEP01000236">
    <property type="protein sequence ID" value="KAA1122102.1"/>
    <property type="molecule type" value="Genomic_DNA"/>
</dbReference>
<reference evidence="2 3" key="1">
    <citation type="submission" date="2019-05" db="EMBL/GenBank/DDBJ databases">
        <title>Emergence of the Ug99 lineage of the wheat stem rust pathogen through somatic hybridization.</title>
        <authorList>
            <person name="Li F."/>
            <person name="Upadhyaya N.M."/>
            <person name="Sperschneider J."/>
            <person name="Matny O."/>
            <person name="Nguyen-Phuc H."/>
            <person name="Mago R."/>
            <person name="Raley C."/>
            <person name="Miller M.E."/>
            <person name="Silverstein K.A.T."/>
            <person name="Henningsen E."/>
            <person name="Hirsch C.D."/>
            <person name="Visser B."/>
            <person name="Pretorius Z.A."/>
            <person name="Steffenson B.J."/>
            <person name="Schwessinger B."/>
            <person name="Dodds P.N."/>
            <person name="Figueroa M."/>
        </authorList>
    </citation>
    <scope>NUCLEOTIDE SEQUENCE [LARGE SCALE GENOMIC DNA]</scope>
    <source>
        <strain evidence="2 3">Ug99</strain>
    </source>
</reference>
<evidence type="ECO:0000313" key="3">
    <source>
        <dbReference type="Proteomes" id="UP000325313"/>
    </source>
</evidence>
<protein>
    <recommendedName>
        <fullName evidence="1">Myb/SANT-like domain-containing protein</fullName>
    </recommendedName>
</protein>
<gene>
    <name evidence="2" type="ORF">PGTUg99_027676</name>
</gene>
<evidence type="ECO:0000313" key="2">
    <source>
        <dbReference type="EMBL" id="KAA1122102.1"/>
    </source>
</evidence>